<dbReference type="GeneID" id="25740548"/>
<dbReference type="EMBL" id="KK101599">
    <property type="protein sequence ID" value="KIZ00291.1"/>
    <property type="molecule type" value="Genomic_DNA"/>
</dbReference>
<accession>A0A0D2N242</accession>
<dbReference type="KEGG" id="mng:MNEG_7672"/>
<reference evidence="2 3" key="1">
    <citation type="journal article" date="2013" name="BMC Genomics">
        <title>Reconstruction of the lipid metabolism for the microalga Monoraphidium neglectum from its genome sequence reveals characteristics suitable for biofuel production.</title>
        <authorList>
            <person name="Bogen C."/>
            <person name="Al-Dilaimi A."/>
            <person name="Albersmeier A."/>
            <person name="Wichmann J."/>
            <person name="Grundmann M."/>
            <person name="Rupp O."/>
            <person name="Lauersen K.J."/>
            <person name="Blifernez-Klassen O."/>
            <person name="Kalinowski J."/>
            <person name="Goesmann A."/>
            <person name="Mussgnug J.H."/>
            <person name="Kruse O."/>
        </authorList>
    </citation>
    <scope>NUCLEOTIDE SEQUENCE [LARGE SCALE GENOMIC DNA]</scope>
    <source>
        <strain evidence="2 3">SAG 48.87</strain>
    </source>
</reference>
<dbReference type="AlphaFoldDB" id="A0A0D2N242"/>
<evidence type="ECO:0000256" key="1">
    <source>
        <dbReference type="SAM" id="MobiDB-lite"/>
    </source>
</evidence>
<evidence type="ECO:0000313" key="3">
    <source>
        <dbReference type="Proteomes" id="UP000054498"/>
    </source>
</evidence>
<feature type="compositionally biased region" description="Gly residues" evidence="1">
    <location>
        <begin position="340"/>
        <end position="353"/>
    </location>
</feature>
<protein>
    <submittedName>
        <fullName evidence="2">Uncharacterized protein</fullName>
    </submittedName>
</protein>
<dbReference type="RefSeq" id="XP_013899310.1">
    <property type="nucleotide sequence ID" value="XM_014043856.1"/>
</dbReference>
<dbReference type="Proteomes" id="UP000054498">
    <property type="component" value="Unassembled WGS sequence"/>
</dbReference>
<proteinExistence type="predicted"/>
<organism evidence="2 3">
    <name type="scientific">Monoraphidium neglectum</name>
    <dbReference type="NCBI Taxonomy" id="145388"/>
    <lineage>
        <taxon>Eukaryota</taxon>
        <taxon>Viridiplantae</taxon>
        <taxon>Chlorophyta</taxon>
        <taxon>core chlorophytes</taxon>
        <taxon>Chlorophyceae</taxon>
        <taxon>CS clade</taxon>
        <taxon>Sphaeropleales</taxon>
        <taxon>Selenastraceae</taxon>
        <taxon>Monoraphidium</taxon>
    </lineage>
</organism>
<sequence length="377" mass="38864">MLFSSNAKPSMLAAIIEALSLLGCDPGTPWLERAAARVAAQGPAAAPMGLTPASRLALGLALMECSHHEQQQEQQQQEEQEEQRTAAVQGLFAAALRGARAAAPTTPAAFNAAVSAGALLWAAELRDLGAALQALRLAPDPGTCRDVRAALGMALEGLKPGLEAEAAAARGAAGAAKAPKGKRARKQSPWATQQQQQRRRQQQQGDIEAGAQRDHTRAAFKGLSRALEAWVGLAAVAKARSELVAAASGPEEEAARKLRELQEVEAAAWGEPAVEYLNGALQGKGLQLVRCAGGEPGWRLGWIGGEEEAVGGGRLQVEGGGDGGEDEEDGTWLQIPGRSGYEGAGAGGAGGAWGAAQRLGPDDDVIDVLLDDLGPAE</sequence>
<feature type="region of interest" description="Disordered" evidence="1">
    <location>
        <begin position="170"/>
        <end position="213"/>
    </location>
</feature>
<name>A0A0D2N242_9CHLO</name>
<feature type="region of interest" description="Disordered" evidence="1">
    <location>
        <begin position="336"/>
        <end position="359"/>
    </location>
</feature>
<keyword evidence="3" id="KW-1185">Reference proteome</keyword>
<gene>
    <name evidence="2" type="ORF">MNEG_7672</name>
</gene>
<evidence type="ECO:0000313" key="2">
    <source>
        <dbReference type="EMBL" id="KIZ00291.1"/>
    </source>
</evidence>